<evidence type="ECO:0000256" key="5">
    <source>
        <dbReference type="ARBA" id="ARBA00022989"/>
    </source>
</evidence>
<evidence type="ECO:0000313" key="9">
    <source>
        <dbReference type="EMBL" id="NYI67899.1"/>
    </source>
</evidence>
<accession>A0A7Z0D2W9</accession>
<keyword evidence="5 7" id="KW-1133">Transmembrane helix</keyword>
<feature type="transmembrane region" description="Helical" evidence="7">
    <location>
        <begin position="57"/>
        <end position="75"/>
    </location>
</feature>
<dbReference type="InterPro" id="IPR020846">
    <property type="entry name" value="MFS_dom"/>
</dbReference>
<keyword evidence="6 7" id="KW-0472">Membrane</keyword>
<organism evidence="9 10">
    <name type="scientific">Spelaeicoccus albus</name>
    <dbReference type="NCBI Taxonomy" id="1280376"/>
    <lineage>
        <taxon>Bacteria</taxon>
        <taxon>Bacillati</taxon>
        <taxon>Actinomycetota</taxon>
        <taxon>Actinomycetes</taxon>
        <taxon>Micrococcales</taxon>
        <taxon>Brevibacteriaceae</taxon>
        <taxon>Spelaeicoccus</taxon>
    </lineage>
</organism>
<evidence type="ECO:0000259" key="8">
    <source>
        <dbReference type="PROSITE" id="PS50850"/>
    </source>
</evidence>
<dbReference type="Proteomes" id="UP000539111">
    <property type="component" value="Unassembled WGS sequence"/>
</dbReference>
<reference evidence="9 10" key="1">
    <citation type="submission" date="2020-07" db="EMBL/GenBank/DDBJ databases">
        <title>Sequencing the genomes of 1000 actinobacteria strains.</title>
        <authorList>
            <person name="Klenk H.-P."/>
        </authorList>
    </citation>
    <scope>NUCLEOTIDE SEQUENCE [LARGE SCALE GENOMIC DNA]</scope>
    <source>
        <strain evidence="9 10">DSM 26341</strain>
    </source>
</reference>
<dbReference type="PROSITE" id="PS50850">
    <property type="entry name" value="MFS"/>
    <property type="match status" value="1"/>
</dbReference>
<name>A0A7Z0D2W9_9MICO</name>
<feature type="transmembrane region" description="Helical" evidence="7">
    <location>
        <begin position="381"/>
        <end position="402"/>
    </location>
</feature>
<feature type="transmembrane region" description="Helical" evidence="7">
    <location>
        <begin position="112"/>
        <end position="132"/>
    </location>
</feature>
<dbReference type="InterPro" id="IPR011701">
    <property type="entry name" value="MFS"/>
</dbReference>
<feature type="transmembrane region" description="Helical" evidence="7">
    <location>
        <begin position="231"/>
        <end position="253"/>
    </location>
</feature>
<dbReference type="Gene3D" id="1.20.1250.20">
    <property type="entry name" value="MFS general substrate transporter like domains"/>
    <property type="match status" value="1"/>
</dbReference>
<feature type="transmembrane region" description="Helical" evidence="7">
    <location>
        <begin position="274"/>
        <end position="296"/>
    </location>
</feature>
<feature type="transmembrane region" description="Helical" evidence="7">
    <location>
        <begin position="87"/>
        <end position="106"/>
    </location>
</feature>
<dbReference type="RefSeq" id="WP_179428212.1">
    <property type="nucleotide sequence ID" value="NZ_JACBZP010000001.1"/>
</dbReference>
<dbReference type="Gene3D" id="1.20.1720.10">
    <property type="entry name" value="Multidrug resistance protein D"/>
    <property type="match status" value="1"/>
</dbReference>
<feature type="transmembrane region" description="Helical" evidence="7">
    <location>
        <begin position="308"/>
        <end position="328"/>
    </location>
</feature>
<dbReference type="PANTHER" id="PTHR42718:SF46">
    <property type="entry name" value="BLR6921 PROTEIN"/>
    <property type="match status" value="1"/>
</dbReference>
<keyword evidence="3" id="KW-1003">Cell membrane</keyword>
<feature type="transmembrane region" description="Helical" evidence="7">
    <location>
        <begin position="144"/>
        <end position="166"/>
    </location>
</feature>
<protein>
    <submittedName>
        <fullName evidence="9">EmrB/QacA subfamily drug resistance transporter</fullName>
    </submittedName>
</protein>
<gene>
    <name evidence="9" type="ORF">BJY26_002205</name>
</gene>
<comment type="caution">
    <text evidence="9">The sequence shown here is derived from an EMBL/GenBank/DDBJ whole genome shotgun (WGS) entry which is preliminary data.</text>
</comment>
<sequence length="476" mass="48495">MHSENFRTGRALRFSAPPWSILAALLIADLVYGFQQTAITPALPVVRHELGASREWTSWLLSGYFIVASVAPLLLGKVADRFGKRRIYLLALAIFTVGSIGAAFAPSIGLLVMWRLVQGAGGAVFPLSFSILRDELPQHRIGPGIGVLTGGFGLGAAAGFGVGGLITEFASWRWVFGVGAIALIVAIGLVWAIVPANSVRTPRRLDTPGALLFGAAIAALIIALTEGPSRGWASPLAIGLFVVAAAAVCAWLLRELRTSDPLMDLTVLASRPVLFTNIVSMVSGYSVIGVNILVPFLLTAPDSGAPDAAFGLTAGPLLTGIVLLPRAFGQSAGGPVTGRISRWIGPGNALAVSLLLAGIGAAGLAFARGTIWLILAELAVVGVGFGLSISTGSSLVTLAAAPDQTSIAASINSVLRRVGGGIGAQIAAALLAADTVAGSGEPSSRAFTVAFALAGIVAVAGAVLALLIRPDSTPAR</sequence>
<dbReference type="SUPFAM" id="SSF103473">
    <property type="entry name" value="MFS general substrate transporter"/>
    <property type="match status" value="2"/>
</dbReference>
<evidence type="ECO:0000256" key="7">
    <source>
        <dbReference type="SAM" id="Phobius"/>
    </source>
</evidence>
<feature type="transmembrane region" description="Helical" evidence="7">
    <location>
        <begin position="445"/>
        <end position="468"/>
    </location>
</feature>
<evidence type="ECO:0000256" key="3">
    <source>
        <dbReference type="ARBA" id="ARBA00022475"/>
    </source>
</evidence>
<evidence type="ECO:0000256" key="2">
    <source>
        <dbReference type="ARBA" id="ARBA00022448"/>
    </source>
</evidence>
<feature type="transmembrane region" description="Helical" evidence="7">
    <location>
        <begin position="414"/>
        <end position="433"/>
    </location>
</feature>
<keyword evidence="10" id="KW-1185">Reference proteome</keyword>
<dbReference type="PANTHER" id="PTHR42718">
    <property type="entry name" value="MAJOR FACILITATOR SUPERFAMILY MULTIDRUG TRANSPORTER MFSC"/>
    <property type="match status" value="1"/>
</dbReference>
<dbReference type="GO" id="GO:0022857">
    <property type="term" value="F:transmembrane transporter activity"/>
    <property type="evidence" value="ECO:0007669"/>
    <property type="project" value="InterPro"/>
</dbReference>
<evidence type="ECO:0000256" key="1">
    <source>
        <dbReference type="ARBA" id="ARBA00004651"/>
    </source>
</evidence>
<keyword evidence="4 7" id="KW-0812">Transmembrane</keyword>
<feature type="transmembrane region" description="Helical" evidence="7">
    <location>
        <begin position="172"/>
        <end position="193"/>
    </location>
</feature>
<proteinExistence type="predicted"/>
<dbReference type="InterPro" id="IPR036259">
    <property type="entry name" value="MFS_trans_sf"/>
</dbReference>
<evidence type="ECO:0000313" key="10">
    <source>
        <dbReference type="Proteomes" id="UP000539111"/>
    </source>
</evidence>
<evidence type="ECO:0000256" key="6">
    <source>
        <dbReference type="ARBA" id="ARBA00023136"/>
    </source>
</evidence>
<dbReference type="GO" id="GO:0005886">
    <property type="term" value="C:plasma membrane"/>
    <property type="evidence" value="ECO:0007669"/>
    <property type="project" value="UniProtKB-SubCell"/>
</dbReference>
<comment type="subcellular location">
    <subcellularLocation>
        <location evidence="1">Cell membrane</location>
        <topology evidence="1">Multi-pass membrane protein</topology>
    </subcellularLocation>
</comment>
<dbReference type="Pfam" id="PF07690">
    <property type="entry name" value="MFS_1"/>
    <property type="match status" value="1"/>
</dbReference>
<feature type="domain" description="Major facilitator superfamily (MFS) profile" evidence="8">
    <location>
        <begin position="21"/>
        <end position="473"/>
    </location>
</feature>
<evidence type="ECO:0000256" key="4">
    <source>
        <dbReference type="ARBA" id="ARBA00022692"/>
    </source>
</evidence>
<feature type="transmembrane region" description="Helical" evidence="7">
    <location>
        <begin position="205"/>
        <end position="225"/>
    </location>
</feature>
<feature type="transmembrane region" description="Helical" evidence="7">
    <location>
        <begin position="349"/>
        <end position="375"/>
    </location>
</feature>
<dbReference type="EMBL" id="JACBZP010000001">
    <property type="protein sequence ID" value="NYI67899.1"/>
    <property type="molecule type" value="Genomic_DNA"/>
</dbReference>
<keyword evidence="2" id="KW-0813">Transport</keyword>
<dbReference type="AlphaFoldDB" id="A0A7Z0D2W9"/>